<keyword evidence="5 7" id="KW-0067">ATP-binding</keyword>
<keyword evidence="10" id="KW-1185">Reference proteome</keyword>
<dbReference type="EMBL" id="DS113609">
    <property type="protein sequence ID" value="EAY00207.1"/>
    <property type="molecule type" value="Genomic_DNA"/>
</dbReference>
<dbReference type="RefSeq" id="XP_001313136.1">
    <property type="nucleotide sequence ID" value="XM_001313135.1"/>
</dbReference>
<dbReference type="VEuPathDB" id="TrichDB:TVAGG3_1031530"/>
<dbReference type="Gene3D" id="3.10.110.10">
    <property type="entry name" value="Ubiquitin Conjugating Enzyme"/>
    <property type="match status" value="1"/>
</dbReference>
<reference evidence="9" key="1">
    <citation type="submission" date="2006-10" db="EMBL/GenBank/DDBJ databases">
        <authorList>
            <person name="Amadeo P."/>
            <person name="Zhao Q."/>
            <person name="Wortman J."/>
            <person name="Fraser-Liggett C."/>
            <person name="Carlton J."/>
        </authorList>
    </citation>
    <scope>NUCLEOTIDE SEQUENCE</scope>
    <source>
        <strain evidence="9">G3</strain>
    </source>
</reference>
<evidence type="ECO:0000256" key="5">
    <source>
        <dbReference type="ARBA" id="ARBA00022840"/>
    </source>
</evidence>
<reference evidence="9" key="2">
    <citation type="journal article" date="2007" name="Science">
        <title>Draft genome sequence of the sexually transmitted pathogen Trichomonas vaginalis.</title>
        <authorList>
            <person name="Carlton J.M."/>
            <person name="Hirt R.P."/>
            <person name="Silva J.C."/>
            <person name="Delcher A.L."/>
            <person name="Schatz M."/>
            <person name="Zhao Q."/>
            <person name="Wortman J.R."/>
            <person name="Bidwell S.L."/>
            <person name="Alsmark U.C.M."/>
            <person name="Besteiro S."/>
            <person name="Sicheritz-Ponten T."/>
            <person name="Noel C.J."/>
            <person name="Dacks J.B."/>
            <person name="Foster P.G."/>
            <person name="Simillion C."/>
            <person name="Van de Peer Y."/>
            <person name="Miranda-Saavedra D."/>
            <person name="Barton G.J."/>
            <person name="Westrop G.D."/>
            <person name="Mueller S."/>
            <person name="Dessi D."/>
            <person name="Fiori P.L."/>
            <person name="Ren Q."/>
            <person name="Paulsen I."/>
            <person name="Zhang H."/>
            <person name="Bastida-Corcuera F.D."/>
            <person name="Simoes-Barbosa A."/>
            <person name="Brown M.T."/>
            <person name="Hayes R.D."/>
            <person name="Mukherjee M."/>
            <person name="Okumura C.Y."/>
            <person name="Schneider R."/>
            <person name="Smith A.J."/>
            <person name="Vanacova S."/>
            <person name="Villalvazo M."/>
            <person name="Haas B.J."/>
            <person name="Pertea M."/>
            <person name="Feldblyum T.V."/>
            <person name="Utterback T.R."/>
            <person name="Shu C.L."/>
            <person name="Osoegawa K."/>
            <person name="de Jong P.J."/>
            <person name="Hrdy I."/>
            <person name="Horvathova L."/>
            <person name="Zubacova Z."/>
            <person name="Dolezal P."/>
            <person name="Malik S.B."/>
            <person name="Logsdon J.M. Jr."/>
            <person name="Henze K."/>
            <person name="Gupta A."/>
            <person name="Wang C.C."/>
            <person name="Dunne R.L."/>
            <person name="Upcroft J.A."/>
            <person name="Upcroft P."/>
            <person name="White O."/>
            <person name="Salzberg S.L."/>
            <person name="Tang P."/>
            <person name="Chiu C.-H."/>
            <person name="Lee Y.-S."/>
            <person name="Embley T.M."/>
            <person name="Coombs G.H."/>
            <person name="Mottram J.C."/>
            <person name="Tachezy J."/>
            <person name="Fraser-Liggett C.M."/>
            <person name="Johnson P.J."/>
        </authorList>
    </citation>
    <scope>NUCLEOTIDE SEQUENCE [LARGE SCALE GENOMIC DNA]</scope>
    <source>
        <strain evidence="9">G3</strain>
    </source>
</reference>
<keyword evidence="3 7" id="KW-0547">Nucleotide-binding</keyword>
<dbReference type="GO" id="GO:0005634">
    <property type="term" value="C:nucleus"/>
    <property type="evidence" value="ECO:0000318"/>
    <property type="project" value="GO_Central"/>
</dbReference>
<gene>
    <name evidence="9" type="ORF">TVAG_257610</name>
</gene>
<organism evidence="9 10">
    <name type="scientific">Trichomonas vaginalis (strain ATCC PRA-98 / G3)</name>
    <dbReference type="NCBI Taxonomy" id="412133"/>
    <lineage>
        <taxon>Eukaryota</taxon>
        <taxon>Metamonada</taxon>
        <taxon>Parabasalia</taxon>
        <taxon>Trichomonadida</taxon>
        <taxon>Trichomonadidae</taxon>
        <taxon>Trichomonas</taxon>
    </lineage>
</organism>
<evidence type="ECO:0000256" key="3">
    <source>
        <dbReference type="ARBA" id="ARBA00022741"/>
    </source>
</evidence>
<dbReference type="GO" id="GO:0061631">
    <property type="term" value="F:ubiquitin conjugating enzyme activity"/>
    <property type="evidence" value="ECO:0000318"/>
    <property type="project" value="GO_Central"/>
</dbReference>
<dbReference type="Pfam" id="PF00179">
    <property type="entry name" value="UQ_con"/>
    <property type="match status" value="1"/>
</dbReference>
<dbReference type="Proteomes" id="UP000001542">
    <property type="component" value="Unassembled WGS sequence"/>
</dbReference>
<dbReference type="STRING" id="5722.A2F4E2"/>
<evidence type="ECO:0000313" key="10">
    <source>
        <dbReference type="Proteomes" id="UP000001542"/>
    </source>
</evidence>
<dbReference type="GO" id="GO:0000209">
    <property type="term" value="P:protein polyubiquitination"/>
    <property type="evidence" value="ECO:0000318"/>
    <property type="project" value="GO_Central"/>
</dbReference>
<keyword evidence="4 7" id="KW-0833">Ubl conjugation pathway</keyword>
<proteinExistence type="inferred from homology"/>
<dbReference type="PROSITE" id="PS50127">
    <property type="entry name" value="UBC_2"/>
    <property type="match status" value="1"/>
</dbReference>
<evidence type="ECO:0000256" key="6">
    <source>
        <dbReference type="PROSITE-ProRule" id="PRU10133"/>
    </source>
</evidence>
<dbReference type="InterPro" id="IPR016135">
    <property type="entry name" value="UBQ-conjugating_enzyme/RWD"/>
</dbReference>
<dbReference type="InterPro" id="IPR023313">
    <property type="entry name" value="UBQ-conjugating_AS"/>
</dbReference>
<dbReference type="AlphaFoldDB" id="A2F4E2"/>
<dbReference type="SMART" id="SM00212">
    <property type="entry name" value="UBCc"/>
    <property type="match status" value="1"/>
</dbReference>
<name>A2F4E2_TRIV3</name>
<dbReference type="KEGG" id="tva:4758025"/>
<evidence type="ECO:0000256" key="2">
    <source>
        <dbReference type="ARBA" id="ARBA00022679"/>
    </source>
</evidence>
<comment type="similarity">
    <text evidence="7">Belongs to the ubiquitin-conjugating enzyme family.</text>
</comment>
<dbReference type="eggNOG" id="KOG0417">
    <property type="taxonomic scope" value="Eukaryota"/>
</dbReference>
<evidence type="ECO:0000256" key="1">
    <source>
        <dbReference type="ARBA" id="ARBA00012486"/>
    </source>
</evidence>
<feature type="active site" description="Glycyl thioester intermediate" evidence="6">
    <location>
        <position position="87"/>
    </location>
</feature>
<feature type="domain" description="UBC core" evidence="8">
    <location>
        <begin position="3"/>
        <end position="149"/>
    </location>
</feature>
<dbReference type="InterPro" id="IPR000608">
    <property type="entry name" value="UBC"/>
</dbReference>
<dbReference type="OMA" id="PTHVIQH"/>
<accession>A2F4E2</accession>
<evidence type="ECO:0000256" key="7">
    <source>
        <dbReference type="RuleBase" id="RU362109"/>
    </source>
</evidence>
<dbReference type="PANTHER" id="PTHR24068">
    <property type="entry name" value="UBIQUITIN-CONJUGATING ENZYME E2"/>
    <property type="match status" value="1"/>
</dbReference>
<dbReference type="EC" id="2.3.2.23" evidence="1"/>
<dbReference type="GO" id="GO:0005524">
    <property type="term" value="F:ATP binding"/>
    <property type="evidence" value="ECO:0007669"/>
    <property type="project" value="UniProtKB-UniRule"/>
</dbReference>
<dbReference type="FunFam" id="3.10.110.10:FF:000060">
    <property type="entry name" value="Ubiquitin conjugating enzyme (UbcB)"/>
    <property type="match status" value="1"/>
</dbReference>
<dbReference type="VEuPathDB" id="TrichDB:TVAG_257610"/>
<protein>
    <recommendedName>
        <fullName evidence="1">E2 ubiquitin-conjugating enzyme</fullName>
        <ecNumber evidence="1">2.3.2.23</ecNumber>
    </recommendedName>
</protein>
<dbReference type="PROSITE" id="PS00183">
    <property type="entry name" value="UBC_1"/>
    <property type="match status" value="1"/>
</dbReference>
<dbReference type="InParanoid" id="A2F4E2"/>
<dbReference type="SUPFAM" id="SSF54495">
    <property type="entry name" value="UBC-like"/>
    <property type="match status" value="1"/>
</dbReference>
<keyword evidence="2" id="KW-0808">Transferase</keyword>
<evidence type="ECO:0000259" key="8">
    <source>
        <dbReference type="PROSITE" id="PS50127"/>
    </source>
</evidence>
<sequence>MASLARKIGNELKAIQENPNPNYTFSVVGDDITHLRGIIHGPADSPYAGGNFTINISVPPEFPLRAPAVTFGTKIYHPNVNPEGNICLSLLKNEWSPKVKIMDILEQVYLLISAPDPIDALNTEIAAEYKDNHDEYVRKAKQWTQEFAHE</sequence>
<dbReference type="OrthoDB" id="9978460at2759"/>
<dbReference type="SMR" id="A2F4E2"/>
<evidence type="ECO:0000313" key="9">
    <source>
        <dbReference type="EMBL" id="EAY00207.1"/>
    </source>
</evidence>
<evidence type="ECO:0000256" key="4">
    <source>
        <dbReference type="ARBA" id="ARBA00022786"/>
    </source>
</evidence>